<dbReference type="AlphaFoldDB" id="A0A9W4XRQ7"/>
<protein>
    <submittedName>
        <fullName evidence="3">Uncharacterized protein</fullName>
    </submittedName>
</protein>
<sequence>MAGVPGKLVAEFRELLWPVLWDLNDFVKVLPDPVYRQWTMTDEEVEVLQAKITADHKTAAGKKVDAYEEFSRTSNEFCQNVKTWHRHRAAHHWICFGLTKHNSFVPRVSEGQFTAELAKEHDEMASEMPSANRKIAPLKKKKKVEVETETLSELDKELLDLTDAAPGYNADNYTSPLPTTSEASPSQAQGPATAADAQSKSSFPFDTTVPLLASASQPSPVVSQNASTQVSFPAESSFSSPHPPPPSPPTDNPALVAQLAALEARVRDLESLNVGLSAENQQYQQEAVQQQQQHQQQQQDLQRQAQEKMDEIQGVLIATQTAGRTIEHRLEMAETAQSALQEQCHALSRQLVEAQQHAVSAQTELQSTEAARRALQEQCQKLSTQVDHQLATEKEVAARGAADRLAMIERHREELLKMSKVNGALAAENLGIRMKLEEAEAAGPAVDQTFTAPLQEAAPVDEAPAPPPPQEAPAFPYRRILESVRTRPAIMNPKGRFQAAGYDYEALPGEIRRHLSSTSPPSLEKRLERFLTFISWVEDPRQQRRELRDLESIAIEVHWNVEAVLKSPEQWSDETTLVGLETQIGAVEAATAAYDVCFADFWAPDCKLGHVPAPIPGMPVDLRVVLARKGLRELQTTFEALVELDEKFGVGPQPWRFENPFKRFLDAEVGKVEVRLKAYEIPPRPRPSVRPAENDPRRIRLPPLPPLPTFPSPSPPPASRRFRPAPAPRRLTRVSSPPPPPPPHRVHFAPSPSPREASSRLVSPPPPSRRPSPPSFPSAEAPSSAPAVTERVSYAAVTTALGFVSLLVLHWVCSFYVS</sequence>
<reference evidence="3" key="1">
    <citation type="submission" date="2023-01" db="EMBL/GenBank/DDBJ databases">
        <authorList>
            <person name="Van Ghelder C."/>
            <person name="Rancurel C."/>
        </authorList>
    </citation>
    <scope>NUCLEOTIDE SEQUENCE</scope>
    <source>
        <strain evidence="3">CNCM I-4278</strain>
    </source>
</reference>
<feature type="region of interest" description="Disordered" evidence="1">
    <location>
        <begin position="285"/>
        <end position="304"/>
    </location>
</feature>
<feature type="compositionally biased region" description="Polar residues" evidence="1">
    <location>
        <begin position="219"/>
        <end position="230"/>
    </location>
</feature>
<feature type="compositionally biased region" description="Pro residues" evidence="1">
    <location>
        <begin position="241"/>
        <end position="251"/>
    </location>
</feature>
<feature type="compositionally biased region" description="Pro residues" evidence="1">
    <location>
        <begin position="763"/>
        <end position="776"/>
    </location>
</feature>
<feature type="compositionally biased region" description="Pro residues" evidence="1">
    <location>
        <begin position="702"/>
        <end position="718"/>
    </location>
</feature>
<accession>A0A9W4XRQ7</accession>
<organism evidence="3 4">
    <name type="scientific">Periconia digitata</name>
    <dbReference type="NCBI Taxonomy" id="1303443"/>
    <lineage>
        <taxon>Eukaryota</taxon>
        <taxon>Fungi</taxon>
        <taxon>Dikarya</taxon>
        <taxon>Ascomycota</taxon>
        <taxon>Pezizomycotina</taxon>
        <taxon>Dothideomycetes</taxon>
        <taxon>Pleosporomycetidae</taxon>
        <taxon>Pleosporales</taxon>
        <taxon>Massarineae</taxon>
        <taxon>Periconiaceae</taxon>
        <taxon>Periconia</taxon>
    </lineage>
</organism>
<comment type="caution">
    <text evidence="3">The sequence shown here is derived from an EMBL/GenBank/DDBJ whole genome shotgun (WGS) entry which is preliminary data.</text>
</comment>
<evidence type="ECO:0000313" key="4">
    <source>
        <dbReference type="Proteomes" id="UP001152607"/>
    </source>
</evidence>
<dbReference type="Proteomes" id="UP001152607">
    <property type="component" value="Unassembled WGS sequence"/>
</dbReference>
<keyword evidence="2" id="KW-0472">Membrane</keyword>
<feature type="compositionally biased region" description="Low complexity" evidence="1">
    <location>
        <begin position="231"/>
        <end position="240"/>
    </location>
</feature>
<feature type="region of interest" description="Disordered" evidence="1">
    <location>
        <begin position="219"/>
        <end position="253"/>
    </location>
</feature>
<keyword evidence="2" id="KW-1133">Transmembrane helix</keyword>
<feature type="transmembrane region" description="Helical" evidence="2">
    <location>
        <begin position="792"/>
        <end position="817"/>
    </location>
</feature>
<name>A0A9W4XRQ7_9PLEO</name>
<dbReference type="PANTHER" id="PTHR48148">
    <property type="entry name" value="KERATINOCYTE PROLINE-RICH PROTEIN"/>
    <property type="match status" value="1"/>
</dbReference>
<keyword evidence="2" id="KW-0812">Transmembrane</keyword>
<feature type="region of interest" description="Disordered" evidence="1">
    <location>
        <begin position="682"/>
        <end position="785"/>
    </location>
</feature>
<proteinExistence type="predicted"/>
<dbReference type="PANTHER" id="PTHR48148:SF2">
    <property type="entry name" value="PA14 DOMAIN-CONTAINING PROTEIN"/>
    <property type="match status" value="1"/>
</dbReference>
<dbReference type="EMBL" id="CAOQHR010000002">
    <property type="protein sequence ID" value="CAI6315252.1"/>
    <property type="molecule type" value="Genomic_DNA"/>
</dbReference>
<evidence type="ECO:0000256" key="1">
    <source>
        <dbReference type="SAM" id="MobiDB-lite"/>
    </source>
</evidence>
<keyword evidence="4" id="KW-1185">Reference proteome</keyword>
<dbReference type="OrthoDB" id="10677725at2759"/>
<feature type="compositionally biased region" description="Polar residues" evidence="1">
    <location>
        <begin position="171"/>
        <end position="201"/>
    </location>
</feature>
<gene>
    <name evidence="3" type="ORF">PDIGIT_LOCUS3376</name>
</gene>
<feature type="region of interest" description="Disordered" evidence="1">
    <location>
        <begin position="165"/>
        <end position="201"/>
    </location>
</feature>
<evidence type="ECO:0000256" key="2">
    <source>
        <dbReference type="SAM" id="Phobius"/>
    </source>
</evidence>
<evidence type="ECO:0000313" key="3">
    <source>
        <dbReference type="EMBL" id="CAI6315252.1"/>
    </source>
</evidence>